<dbReference type="PANTHER" id="PTHR47356">
    <property type="entry name" value="FAD-DEPENDENT MONOOXYGENASE ASQG-RELATED"/>
    <property type="match status" value="1"/>
</dbReference>
<reference evidence="7" key="1">
    <citation type="journal article" date="2020" name="Fungal Divers.">
        <title>Resolving the Mortierellaceae phylogeny through synthesis of multi-gene phylogenetics and phylogenomics.</title>
        <authorList>
            <person name="Vandepol N."/>
            <person name="Liber J."/>
            <person name="Desiro A."/>
            <person name="Na H."/>
            <person name="Kennedy M."/>
            <person name="Barry K."/>
            <person name="Grigoriev I.V."/>
            <person name="Miller A.N."/>
            <person name="O'Donnell K."/>
            <person name="Stajich J.E."/>
            <person name="Bonito G."/>
        </authorList>
    </citation>
    <scope>NUCLEOTIDE SEQUENCE</scope>
    <source>
        <strain evidence="7">CK1249</strain>
    </source>
</reference>
<evidence type="ECO:0000313" key="8">
    <source>
        <dbReference type="Proteomes" id="UP000738359"/>
    </source>
</evidence>
<evidence type="ECO:0000256" key="2">
    <source>
        <dbReference type="ARBA" id="ARBA00022630"/>
    </source>
</evidence>
<keyword evidence="4" id="KW-0560">Oxidoreductase</keyword>
<sequence length="426" mass="46878">MSAHLLHSQPLPVDSDGKTPSVVIVGAGLAGLLLGILLDRAGIPYQIYERAQEVRPLGAVMSLNAGIFPVFEQLGLFEELQKISLPSRRFTLYNDDMTRIAILQSNDEKETVGYDRIVFARPVLYDLLLSKISPAKIHLGKKVLSIEQNSEGVSIECSDGKTYHGDILVGADGAYSCVRQGLYRDLQQKNLLPRSDTKEMSKGYICMVGTTDSLEPAYYPGLDDAFSHTYQVLGNMSQYSWSAFSVPGNKICWSVVSQLGSLTQSDDHRFRNSEWGPGSNDRTIKDVRDFLVPFGCTMSDLIDATPREKISSSGQGAVAAMQDAVVLANALYELKSLAPKDIHAALNGYKVERYPHVKEQYDTSKINAKLIYGQASLITLKTRPQATFLPFVSVRGTGRVISQKPSKKYQDKRNSTRASAIPAMAL</sequence>
<dbReference type="GO" id="GO:0071949">
    <property type="term" value="F:FAD binding"/>
    <property type="evidence" value="ECO:0007669"/>
    <property type="project" value="InterPro"/>
</dbReference>
<dbReference type="SUPFAM" id="SSF51905">
    <property type="entry name" value="FAD/NAD(P)-binding domain"/>
    <property type="match status" value="1"/>
</dbReference>
<organism evidence="7 8">
    <name type="scientific">Mortierella alpina</name>
    <name type="common">Oleaginous fungus</name>
    <name type="synonym">Mortierella renispora</name>
    <dbReference type="NCBI Taxonomy" id="64518"/>
    <lineage>
        <taxon>Eukaryota</taxon>
        <taxon>Fungi</taxon>
        <taxon>Fungi incertae sedis</taxon>
        <taxon>Mucoromycota</taxon>
        <taxon>Mortierellomycotina</taxon>
        <taxon>Mortierellomycetes</taxon>
        <taxon>Mortierellales</taxon>
        <taxon>Mortierellaceae</taxon>
        <taxon>Mortierella</taxon>
    </lineage>
</organism>
<dbReference type="InterPro" id="IPR050562">
    <property type="entry name" value="FAD_mOase_fung"/>
</dbReference>
<dbReference type="PRINTS" id="PR00420">
    <property type="entry name" value="RNGMNOXGNASE"/>
</dbReference>
<dbReference type="Gene3D" id="3.50.50.60">
    <property type="entry name" value="FAD/NAD(P)-binding domain"/>
    <property type="match status" value="1"/>
</dbReference>
<feature type="region of interest" description="Disordered" evidence="5">
    <location>
        <begin position="403"/>
        <end position="426"/>
    </location>
</feature>
<dbReference type="Proteomes" id="UP000738359">
    <property type="component" value="Unassembled WGS sequence"/>
</dbReference>
<keyword evidence="8" id="KW-1185">Reference proteome</keyword>
<evidence type="ECO:0000256" key="3">
    <source>
        <dbReference type="ARBA" id="ARBA00022827"/>
    </source>
</evidence>
<keyword evidence="2" id="KW-0285">Flavoprotein</keyword>
<dbReference type="InterPro" id="IPR036188">
    <property type="entry name" value="FAD/NAD-bd_sf"/>
</dbReference>
<evidence type="ECO:0000256" key="4">
    <source>
        <dbReference type="ARBA" id="ARBA00023002"/>
    </source>
</evidence>
<comment type="caution">
    <text evidence="7">The sequence shown here is derived from an EMBL/GenBank/DDBJ whole genome shotgun (WGS) entry which is preliminary data.</text>
</comment>
<dbReference type="OrthoDB" id="655030at2759"/>
<gene>
    <name evidence="7" type="ORF">BGZ70_002642</name>
</gene>
<keyword evidence="3" id="KW-0274">FAD</keyword>
<dbReference type="AlphaFoldDB" id="A0A9P6LX12"/>
<name>A0A9P6LX12_MORAP</name>
<evidence type="ECO:0000256" key="5">
    <source>
        <dbReference type="SAM" id="MobiDB-lite"/>
    </source>
</evidence>
<proteinExistence type="inferred from homology"/>
<comment type="similarity">
    <text evidence="1">Belongs to the paxM FAD-dependent monooxygenase family.</text>
</comment>
<dbReference type="PANTHER" id="PTHR47356:SF2">
    <property type="entry name" value="FAD-BINDING DOMAIN-CONTAINING PROTEIN-RELATED"/>
    <property type="match status" value="1"/>
</dbReference>
<protein>
    <recommendedName>
        <fullName evidence="6">FAD-binding domain-containing protein</fullName>
    </recommendedName>
</protein>
<feature type="domain" description="FAD-binding" evidence="6">
    <location>
        <begin position="21"/>
        <end position="182"/>
    </location>
</feature>
<dbReference type="EMBL" id="JAAAHY010001657">
    <property type="protein sequence ID" value="KAF9947506.1"/>
    <property type="molecule type" value="Genomic_DNA"/>
</dbReference>
<dbReference type="GO" id="GO:0004497">
    <property type="term" value="F:monooxygenase activity"/>
    <property type="evidence" value="ECO:0007669"/>
    <property type="project" value="InterPro"/>
</dbReference>
<evidence type="ECO:0000259" key="6">
    <source>
        <dbReference type="Pfam" id="PF01494"/>
    </source>
</evidence>
<accession>A0A9P6LX12</accession>
<dbReference type="Pfam" id="PF01494">
    <property type="entry name" value="FAD_binding_3"/>
    <property type="match status" value="1"/>
</dbReference>
<evidence type="ECO:0000256" key="1">
    <source>
        <dbReference type="ARBA" id="ARBA00007992"/>
    </source>
</evidence>
<evidence type="ECO:0000313" key="7">
    <source>
        <dbReference type="EMBL" id="KAF9947506.1"/>
    </source>
</evidence>
<dbReference type="InterPro" id="IPR002938">
    <property type="entry name" value="FAD-bd"/>
</dbReference>